<protein>
    <recommendedName>
        <fullName evidence="1">ABM domain-containing protein</fullName>
    </recommendedName>
</protein>
<dbReference type="PROSITE" id="PS51725">
    <property type="entry name" value="ABM"/>
    <property type="match status" value="1"/>
</dbReference>
<dbReference type="Gene3D" id="3.30.70.100">
    <property type="match status" value="1"/>
</dbReference>
<evidence type="ECO:0000313" key="2">
    <source>
        <dbReference type="EMBL" id="BBO70149.1"/>
    </source>
</evidence>
<dbReference type="AlphaFoldDB" id="A0A5K7YQH7"/>
<evidence type="ECO:0000259" key="1">
    <source>
        <dbReference type="PROSITE" id="PS51725"/>
    </source>
</evidence>
<dbReference type="EMBL" id="AP021874">
    <property type="protein sequence ID" value="BBO70149.1"/>
    <property type="molecule type" value="Genomic_DNA"/>
</dbReference>
<dbReference type="InterPro" id="IPR011008">
    <property type="entry name" value="Dimeric_a/b-barrel"/>
</dbReference>
<dbReference type="RefSeq" id="WP_155318119.1">
    <property type="nucleotide sequence ID" value="NZ_AP021874.1"/>
</dbReference>
<proteinExistence type="predicted"/>
<evidence type="ECO:0000313" key="3">
    <source>
        <dbReference type="Proteomes" id="UP000427906"/>
    </source>
</evidence>
<dbReference type="OrthoDB" id="5405645at2"/>
<gene>
    <name evidence="2" type="ORF">DSCA_40790</name>
</gene>
<name>A0A5K7YQH7_9BACT</name>
<keyword evidence="3" id="KW-1185">Reference proteome</keyword>
<dbReference type="SUPFAM" id="SSF54909">
    <property type="entry name" value="Dimeric alpha+beta barrel"/>
    <property type="match status" value="1"/>
</dbReference>
<sequence>MAIEVLIRRRFIKEEEARLAPLVVRLRSLALAQTGYISGETLKCIDPAGEDEYLVRSTWRSVEDWKTWLHSETRTAIQSEIDAITGEVTDYRIYEPLVGGILPSYEEKGDTPSTKTPL</sequence>
<reference evidence="2 3" key="1">
    <citation type="submission" date="2019-11" db="EMBL/GenBank/DDBJ databases">
        <title>Comparative genomics of hydrocarbon-degrading Desulfosarcina strains.</title>
        <authorList>
            <person name="Watanabe M."/>
            <person name="Kojima H."/>
            <person name="Fukui M."/>
        </authorList>
    </citation>
    <scope>NUCLEOTIDE SEQUENCE [LARGE SCALE GENOMIC DNA]</scope>
    <source>
        <strain evidence="2 3">PL12</strain>
    </source>
</reference>
<dbReference type="InterPro" id="IPR007138">
    <property type="entry name" value="ABM_dom"/>
</dbReference>
<accession>A0A5K7YQH7</accession>
<dbReference type="Pfam" id="PF03992">
    <property type="entry name" value="ABM"/>
    <property type="match status" value="1"/>
</dbReference>
<feature type="domain" description="ABM" evidence="1">
    <location>
        <begin position="3"/>
        <end position="94"/>
    </location>
</feature>
<dbReference type="Proteomes" id="UP000427906">
    <property type="component" value="Chromosome"/>
</dbReference>
<dbReference type="KEGG" id="dalk:DSCA_40790"/>
<organism evidence="2 3">
    <name type="scientific">Desulfosarcina alkanivorans</name>
    <dbReference type="NCBI Taxonomy" id="571177"/>
    <lineage>
        <taxon>Bacteria</taxon>
        <taxon>Pseudomonadati</taxon>
        <taxon>Thermodesulfobacteriota</taxon>
        <taxon>Desulfobacteria</taxon>
        <taxon>Desulfobacterales</taxon>
        <taxon>Desulfosarcinaceae</taxon>
        <taxon>Desulfosarcina</taxon>
    </lineage>
</organism>